<proteinExistence type="predicted"/>
<evidence type="ECO:0000256" key="2">
    <source>
        <dbReference type="ARBA" id="ARBA00022803"/>
    </source>
</evidence>
<dbReference type="PANTHER" id="PTHR45586:SF1">
    <property type="entry name" value="LIPOPOLYSACCHARIDE ASSEMBLY PROTEIN B"/>
    <property type="match status" value="1"/>
</dbReference>
<dbReference type="KEGG" id="htq:FRZ44_45680"/>
<dbReference type="InterPro" id="IPR036514">
    <property type="entry name" value="SGNH_hydro_sf"/>
</dbReference>
<dbReference type="Proteomes" id="UP000326202">
    <property type="component" value="Chromosome"/>
</dbReference>
<dbReference type="AlphaFoldDB" id="A0A5J6MRG9"/>
<feature type="repeat" description="TPR" evidence="3">
    <location>
        <begin position="38"/>
        <end position="71"/>
    </location>
</feature>
<protein>
    <submittedName>
        <fullName evidence="4">Uncharacterized protein</fullName>
    </submittedName>
</protein>
<dbReference type="SMART" id="SM00028">
    <property type="entry name" value="TPR"/>
    <property type="match status" value="4"/>
</dbReference>
<dbReference type="SUPFAM" id="SSF52266">
    <property type="entry name" value="SGNH hydrolase"/>
    <property type="match status" value="1"/>
</dbReference>
<evidence type="ECO:0000313" key="4">
    <source>
        <dbReference type="EMBL" id="QEX19255.1"/>
    </source>
</evidence>
<dbReference type="Pfam" id="PF13414">
    <property type="entry name" value="TPR_11"/>
    <property type="match status" value="1"/>
</dbReference>
<reference evidence="4 5" key="1">
    <citation type="submission" date="2019-08" db="EMBL/GenBank/DDBJ databases">
        <title>Hyperibacter terrae gen. nov., sp. nov. and Hyperibacter viscosus sp. nov., two new members in the family Rhodospirillaceae isolated from the rhizosphere of Hypericum perforatum.</title>
        <authorList>
            <person name="Noviana Z."/>
        </authorList>
    </citation>
    <scope>NUCLEOTIDE SEQUENCE [LARGE SCALE GENOMIC DNA]</scope>
    <source>
        <strain evidence="4 5">R5913</strain>
    </source>
</reference>
<dbReference type="InterPro" id="IPR051012">
    <property type="entry name" value="CellSynth/LPSAsmb/PSIAsmb"/>
</dbReference>
<keyword evidence="5" id="KW-1185">Reference proteome</keyword>
<feature type="repeat" description="TPR" evidence="3">
    <location>
        <begin position="4"/>
        <end position="37"/>
    </location>
</feature>
<dbReference type="InterPro" id="IPR011990">
    <property type="entry name" value="TPR-like_helical_dom_sf"/>
</dbReference>
<dbReference type="EMBL" id="CP042906">
    <property type="protein sequence ID" value="QEX19255.1"/>
    <property type="molecule type" value="Genomic_DNA"/>
</dbReference>
<sequence length="476" mass="52272">MQELQRLLDNGRFYHRQGRLTEAADIYRQVRRADPQNPMAHHLLGLVLHQQGKRDEALQALAEAVRLEPDNAAYRTGFAELLILENDPEAVRIQLEAARTLQPRTAVLLVRQAVMWGQIGDPDLAIKTAEEAVAVDSNHPQGHQVLGMLLREQGDLGRAAEHLLAARRASPAAPDPQTTCALTLFALGRHAEIATLPPPADQRNLYREAVLSALAVWQQGDLPQIEAALAKCDEIAQARGGRTEDVYAGYHGQMARLVDSRKRSADLYKQKTKNDVAVVGDMQSLSAANLTVKLGEDIVRLRTAFVPGCVAVNLFKRAANSCRAGFEAALDRQPAGGRVIASVGDMDCRYTIGFMDLLRRHPEMEGRKLVSETVQRYTDWVVDAANQRKLDLILMGPPARAVALNFVPPAVARQFLELVEFFNSELRAAAGRAGLIYVDLYDATVGPHRRGREDCFIDTTHVQPSAVAAAIKAAGF</sequence>
<dbReference type="SUPFAM" id="SSF48452">
    <property type="entry name" value="TPR-like"/>
    <property type="match status" value="1"/>
</dbReference>
<name>A0A5J6MRG9_9PROT</name>
<evidence type="ECO:0000313" key="5">
    <source>
        <dbReference type="Proteomes" id="UP000326202"/>
    </source>
</evidence>
<organism evidence="4 5">
    <name type="scientific">Hypericibacter terrae</name>
    <dbReference type="NCBI Taxonomy" id="2602015"/>
    <lineage>
        <taxon>Bacteria</taxon>
        <taxon>Pseudomonadati</taxon>
        <taxon>Pseudomonadota</taxon>
        <taxon>Alphaproteobacteria</taxon>
        <taxon>Rhodospirillales</taxon>
        <taxon>Dongiaceae</taxon>
        <taxon>Hypericibacter</taxon>
    </lineage>
</organism>
<dbReference type="PROSITE" id="PS50293">
    <property type="entry name" value="TPR_REGION"/>
    <property type="match status" value="1"/>
</dbReference>
<keyword evidence="2 3" id="KW-0802">TPR repeat</keyword>
<dbReference type="Gene3D" id="1.25.40.10">
    <property type="entry name" value="Tetratricopeptide repeat domain"/>
    <property type="match status" value="1"/>
</dbReference>
<dbReference type="Pfam" id="PF13432">
    <property type="entry name" value="TPR_16"/>
    <property type="match status" value="1"/>
</dbReference>
<gene>
    <name evidence="4" type="ORF">FRZ44_45680</name>
</gene>
<dbReference type="InterPro" id="IPR019734">
    <property type="entry name" value="TPR_rpt"/>
</dbReference>
<dbReference type="PROSITE" id="PS50005">
    <property type="entry name" value="TPR"/>
    <property type="match status" value="2"/>
</dbReference>
<dbReference type="PANTHER" id="PTHR45586">
    <property type="entry name" value="TPR REPEAT-CONTAINING PROTEIN PA4667"/>
    <property type="match status" value="1"/>
</dbReference>
<accession>A0A5J6MRG9</accession>
<keyword evidence="1" id="KW-0677">Repeat</keyword>
<dbReference type="RefSeq" id="WP_151179340.1">
    <property type="nucleotide sequence ID" value="NZ_CP042906.1"/>
</dbReference>
<dbReference type="OrthoDB" id="7329378at2"/>
<dbReference type="Gene3D" id="3.40.50.1110">
    <property type="entry name" value="SGNH hydrolase"/>
    <property type="match status" value="1"/>
</dbReference>
<dbReference type="GO" id="GO:0016788">
    <property type="term" value="F:hydrolase activity, acting on ester bonds"/>
    <property type="evidence" value="ECO:0007669"/>
    <property type="project" value="UniProtKB-ARBA"/>
</dbReference>
<evidence type="ECO:0000256" key="3">
    <source>
        <dbReference type="PROSITE-ProRule" id="PRU00339"/>
    </source>
</evidence>
<evidence type="ECO:0000256" key="1">
    <source>
        <dbReference type="ARBA" id="ARBA00022737"/>
    </source>
</evidence>